<dbReference type="PRINTS" id="PR00762">
    <property type="entry name" value="CLCHANNEL"/>
</dbReference>
<feature type="transmembrane region" description="Helical" evidence="9">
    <location>
        <begin position="95"/>
        <end position="114"/>
    </location>
</feature>
<keyword evidence="2" id="KW-0813">Transport</keyword>
<evidence type="ECO:0000256" key="3">
    <source>
        <dbReference type="ARBA" id="ARBA00022692"/>
    </source>
</evidence>
<feature type="transmembrane region" description="Helical" evidence="9">
    <location>
        <begin position="265"/>
        <end position="289"/>
    </location>
</feature>
<dbReference type="InterPro" id="IPR050970">
    <property type="entry name" value="Cl_channel_volt-gated"/>
</dbReference>
<keyword evidence="8" id="KW-0868">Chloride</keyword>
<reference evidence="10" key="1">
    <citation type="submission" date="2021-05" db="EMBL/GenBank/DDBJ databases">
        <title>The genome of the haptophyte Pavlova lutheri (Diacronema luteri, Pavlovales) - a model for lipid biosynthesis in eukaryotic algae.</title>
        <authorList>
            <person name="Hulatt C.J."/>
            <person name="Posewitz M.C."/>
        </authorList>
    </citation>
    <scope>NUCLEOTIDE SEQUENCE</scope>
    <source>
        <strain evidence="10">NIVA-4/92</strain>
    </source>
</reference>
<gene>
    <name evidence="10" type="ORF">KFE25_010060</name>
</gene>
<keyword evidence="3 9" id="KW-0812">Transmembrane</keyword>
<dbReference type="EMBL" id="JAGTXO010000012">
    <property type="protein sequence ID" value="KAG8464692.1"/>
    <property type="molecule type" value="Genomic_DNA"/>
</dbReference>
<organism evidence="10 11">
    <name type="scientific">Diacronema lutheri</name>
    <name type="common">Unicellular marine alga</name>
    <name type="synonym">Monochrysis lutheri</name>
    <dbReference type="NCBI Taxonomy" id="2081491"/>
    <lineage>
        <taxon>Eukaryota</taxon>
        <taxon>Haptista</taxon>
        <taxon>Haptophyta</taxon>
        <taxon>Pavlovophyceae</taxon>
        <taxon>Pavlovales</taxon>
        <taxon>Pavlovaceae</taxon>
        <taxon>Diacronema</taxon>
    </lineage>
</organism>
<dbReference type="GO" id="GO:0005247">
    <property type="term" value="F:voltage-gated chloride channel activity"/>
    <property type="evidence" value="ECO:0007669"/>
    <property type="project" value="TreeGrafter"/>
</dbReference>
<name>A0A8J6C7P2_DIALT</name>
<dbReference type="Proteomes" id="UP000751190">
    <property type="component" value="Unassembled WGS sequence"/>
</dbReference>
<dbReference type="InterPro" id="IPR001807">
    <property type="entry name" value="ClC"/>
</dbReference>
<dbReference type="OrthoDB" id="4564at2759"/>
<evidence type="ECO:0000313" key="11">
    <source>
        <dbReference type="Proteomes" id="UP000751190"/>
    </source>
</evidence>
<evidence type="ECO:0000313" key="10">
    <source>
        <dbReference type="EMBL" id="KAG8464692.1"/>
    </source>
</evidence>
<dbReference type="InterPro" id="IPR014743">
    <property type="entry name" value="Cl-channel_core"/>
</dbReference>
<sequence length="615" mass="63339">MVSYLSATTLMCKLVGIVCTIGAGLSVGREGPFVHVSCCVAFLLAGQAIRSSPRHLAAVLRAAAAAGVAFTFGAPIGGLLFAAEASVTVFRVSHLPRALVCALSGLFAVSWLNYGSLAPFKATAVEPAHALTVAQVAAIVGLGVVCALLAAGFNGLLWQLLLLKEARVRTPGAQLLAVLAVSLLTALIASDDPLGSPLRLVGQQPAMLLPPLVGREAPRANATAGGGEALIEGGAHSALVWLCAGLAKLALTACTIALPIPCGLFIPTFIAGAFVGRAWAELLGALVALDVEPGAYALLGASALTGAATGTISTSVIALELTGLSAGEASPLALACVVAITLRSLVIRSVYDVIGTQRRLPGHALMMTRLPWHELRRGGTLDTAGGGGRARAAGGGGGGGGAREHFGCLTAADMVRAFDRGALPRLRAQDDLGALRDAAAASIARGLTMVPVVHRLAPGARERPSDDKLLGAVLAGKLLRHVEAQLQAERDEATHDIGWRARAAPPPAPRAPLEEGLLMRDETSERTLDLRVAMDARGTQLLDRTPFVVPAELSLSHLVNMFQMLELSQCFVLEDGWYLGTLSREGLSTALSQLDTVVASRQASVDSCARPLSAA</sequence>
<evidence type="ECO:0000256" key="4">
    <source>
        <dbReference type="ARBA" id="ARBA00022737"/>
    </source>
</evidence>
<dbReference type="InterPro" id="IPR046342">
    <property type="entry name" value="CBS_dom_sf"/>
</dbReference>
<dbReference type="AlphaFoldDB" id="A0A8J6C7P2"/>
<keyword evidence="5 9" id="KW-1133">Transmembrane helix</keyword>
<evidence type="ECO:0000256" key="1">
    <source>
        <dbReference type="ARBA" id="ARBA00004141"/>
    </source>
</evidence>
<dbReference type="Pfam" id="PF00654">
    <property type="entry name" value="Voltage_CLC"/>
    <property type="match status" value="1"/>
</dbReference>
<feature type="transmembrane region" description="Helical" evidence="9">
    <location>
        <begin position="6"/>
        <end position="25"/>
    </location>
</feature>
<evidence type="ECO:0000256" key="6">
    <source>
        <dbReference type="ARBA" id="ARBA00023065"/>
    </source>
</evidence>
<dbReference type="SUPFAM" id="SSF81340">
    <property type="entry name" value="Clc chloride channel"/>
    <property type="match status" value="1"/>
</dbReference>
<keyword evidence="4" id="KW-0677">Repeat</keyword>
<keyword evidence="6" id="KW-0406">Ion transport</keyword>
<keyword evidence="7 9" id="KW-0472">Membrane</keyword>
<evidence type="ECO:0008006" key="12">
    <source>
        <dbReference type="Google" id="ProtNLM"/>
    </source>
</evidence>
<proteinExistence type="predicted"/>
<feature type="transmembrane region" description="Helical" evidence="9">
    <location>
        <begin position="62"/>
        <end position="83"/>
    </location>
</feature>
<evidence type="ECO:0000256" key="2">
    <source>
        <dbReference type="ARBA" id="ARBA00022448"/>
    </source>
</evidence>
<dbReference type="PANTHER" id="PTHR45720">
    <property type="entry name" value="CHLORIDE CHANNEL PROTEIN 2"/>
    <property type="match status" value="1"/>
</dbReference>
<evidence type="ECO:0000256" key="8">
    <source>
        <dbReference type="ARBA" id="ARBA00023214"/>
    </source>
</evidence>
<keyword evidence="11" id="KW-1185">Reference proteome</keyword>
<dbReference type="SUPFAM" id="SSF54631">
    <property type="entry name" value="CBS-domain pair"/>
    <property type="match status" value="1"/>
</dbReference>
<feature type="transmembrane region" description="Helical" evidence="9">
    <location>
        <begin position="134"/>
        <end position="161"/>
    </location>
</feature>
<evidence type="ECO:0000256" key="5">
    <source>
        <dbReference type="ARBA" id="ARBA00022989"/>
    </source>
</evidence>
<comment type="caution">
    <text evidence="10">The sequence shown here is derived from an EMBL/GenBank/DDBJ whole genome shotgun (WGS) entry which is preliminary data.</text>
</comment>
<protein>
    <recommendedName>
        <fullName evidence="12">Chloride channel protein</fullName>
    </recommendedName>
</protein>
<dbReference type="GO" id="GO:0016020">
    <property type="term" value="C:membrane"/>
    <property type="evidence" value="ECO:0007669"/>
    <property type="project" value="UniProtKB-SubCell"/>
</dbReference>
<feature type="transmembrane region" description="Helical" evidence="9">
    <location>
        <begin position="295"/>
        <end position="319"/>
    </location>
</feature>
<feature type="transmembrane region" description="Helical" evidence="9">
    <location>
        <begin position="238"/>
        <end position="258"/>
    </location>
</feature>
<feature type="transmembrane region" description="Helical" evidence="9">
    <location>
        <begin position="173"/>
        <end position="190"/>
    </location>
</feature>
<dbReference type="Gene3D" id="1.10.3080.10">
    <property type="entry name" value="Clc chloride channel"/>
    <property type="match status" value="1"/>
</dbReference>
<dbReference type="Gene3D" id="3.10.580.10">
    <property type="entry name" value="CBS-domain"/>
    <property type="match status" value="1"/>
</dbReference>
<evidence type="ECO:0000256" key="7">
    <source>
        <dbReference type="ARBA" id="ARBA00023136"/>
    </source>
</evidence>
<feature type="transmembrane region" description="Helical" evidence="9">
    <location>
        <begin position="32"/>
        <end position="50"/>
    </location>
</feature>
<feature type="transmembrane region" description="Helical" evidence="9">
    <location>
        <begin position="331"/>
        <end position="351"/>
    </location>
</feature>
<comment type="subcellular location">
    <subcellularLocation>
        <location evidence="1">Membrane</location>
        <topology evidence="1">Multi-pass membrane protein</topology>
    </subcellularLocation>
</comment>
<accession>A0A8J6C7P2</accession>
<evidence type="ECO:0000256" key="9">
    <source>
        <dbReference type="SAM" id="Phobius"/>
    </source>
</evidence>
<dbReference type="PANTHER" id="PTHR45720:SF10">
    <property type="entry name" value="CHLORIDE CHANNEL PROTEIN 2"/>
    <property type="match status" value="1"/>
</dbReference>